<keyword evidence="2" id="KW-1185">Reference proteome</keyword>
<sequence length="150" mass="16537">MARLLNAGLAHTWDHTLTHGTDDTGVPCTTVELRRDVFVVRTTWNSLPDAGHRLAGATVRLPHRGWCVTTLAGALGLITQPPIVWRLRLPEAECVLRAFPHGRHYALHRMPLGVPGDSGTTTWHSDRAHAHTELVRIGRDLVADGWEATP</sequence>
<dbReference type="EMBL" id="JACCCC010000001">
    <property type="protein sequence ID" value="NYE50700.1"/>
    <property type="molecule type" value="Genomic_DNA"/>
</dbReference>
<reference evidence="1 2" key="1">
    <citation type="submission" date="2020-07" db="EMBL/GenBank/DDBJ databases">
        <title>Sequencing the genomes of 1000 actinobacteria strains.</title>
        <authorList>
            <person name="Klenk H.-P."/>
        </authorList>
    </citation>
    <scope>NUCLEOTIDE SEQUENCE [LARGE SCALE GENOMIC DNA]</scope>
    <source>
        <strain evidence="1 2">CXB654</strain>
    </source>
</reference>
<gene>
    <name evidence="1" type="ORF">HDA32_005820</name>
</gene>
<organism evidence="1 2">
    <name type="scientific">Spinactinospora alkalitolerans</name>
    <dbReference type="NCBI Taxonomy" id="687207"/>
    <lineage>
        <taxon>Bacteria</taxon>
        <taxon>Bacillati</taxon>
        <taxon>Actinomycetota</taxon>
        <taxon>Actinomycetes</taxon>
        <taxon>Streptosporangiales</taxon>
        <taxon>Nocardiopsidaceae</taxon>
        <taxon>Spinactinospora</taxon>
    </lineage>
</organism>
<name>A0A852U9S0_9ACTN</name>
<accession>A0A852U9S0</accession>
<proteinExistence type="predicted"/>
<comment type="caution">
    <text evidence="1">The sequence shown here is derived from an EMBL/GenBank/DDBJ whole genome shotgun (WGS) entry which is preliminary data.</text>
</comment>
<evidence type="ECO:0000313" key="2">
    <source>
        <dbReference type="Proteomes" id="UP000589036"/>
    </source>
</evidence>
<dbReference type="RefSeq" id="WP_179646144.1">
    <property type="nucleotide sequence ID" value="NZ_BAAAYY010000045.1"/>
</dbReference>
<evidence type="ECO:0000313" key="1">
    <source>
        <dbReference type="EMBL" id="NYE50700.1"/>
    </source>
</evidence>
<dbReference type="AlphaFoldDB" id="A0A852U9S0"/>
<dbReference type="Proteomes" id="UP000589036">
    <property type="component" value="Unassembled WGS sequence"/>
</dbReference>
<protein>
    <submittedName>
        <fullName evidence="1">Uncharacterized protein</fullName>
    </submittedName>
</protein>